<dbReference type="EMBL" id="JAGTXO010000013">
    <property type="protein sequence ID" value="KAG8464286.1"/>
    <property type="molecule type" value="Genomic_DNA"/>
</dbReference>
<dbReference type="PANTHER" id="PTHR21530:SF7">
    <property type="entry name" value="TRAB DOMAIN-CONTAINING PROTEIN"/>
    <property type="match status" value="1"/>
</dbReference>
<gene>
    <name evidence="1" type="ORF">KFE25_003349</name>
</gene>
<dbReference type="InterPro" id="IPR002816">
    <property type="entry name" value="TraB/PrgY/GumN_fam"/>
</dbReference>
<name>A0A8J6CAP1_DIALT</name>
<evidence type="ECO:0008006" key="3">
    <source>
        <dbReference type="Google" id="ProtNLM"/>
    </source>
</evidence>
<comment type="caution">
    <text evidence="1">The sequence shown here is derived from an EMBL/GenBank/DDBJ whole genome shotgun (WGS) entry which is preliminary data.</text>
</comment>
<proteinExistence type="predicted"/>
<dbReference type="OrthoDB" id="48306at2759"/>
<dbReference type="AlphaFoldDB" id="A0A8J6CAP1"/>
<dbReference type="Pfam" id="PF01963">
    <property type="entry name" value="TraB_PrgY_gumN"/>
    <property type="match status" value="1"/>
</dbReference>
<protein>
    <recommendedName>
        <fullName evidence="3">TraB/GumN family protein</fullName>
    </recommendedName>
</protein>
<dbReference type="CDD" id="cd14726">
    <property type="entry name" value="TraB_PrgY-like"/>
    <property type="match status" value="1"/>
</dbReference>
<evidence type="ECO:0000313" key="1">
    <source>
        <dbReference type="EMBL" id="KAG8464286.1"/>
    </source>
</evidence>
<accession>A0A8J6CAP1</accession>
<organism evidence="1 2">
    <name type="scientific">Diacronema lutheri</name>
    <name type="common">Unicellular marine alga</name>
    <name type="synonym">Monochrysis lutheri</name>
    <dbReference type="NCBI Taxonomy" id="2081491"/>
    <lineage>
        <taxon>Eukaryota</taxon>
        <taxon>Haptista</taxon>
        <taxon>Haptophyta</taxon>
        <taxon>Pavlovophyceae</taxon>
        <taxon>Pavlovales</taxon>
        <taxon>Pavlovaceae</taxon>
        <taxon>Diacronema</taxon>
    </lineage>
</organism>
<reference evidence="1" key="1">
    <citation type="submission" date="2021-05" db="EMBL/GenBank/DDBJ databases">
        <title>The genome of the haptophyte Pavlova lutheri (Diacronema luteri, Pavlovales) - a model for lipid biosynthesis in eukaryotic algae.</title>
        <authorList>
            <person name="Hulatt C.J."/>
            <person name="Posewitz M.C."/>
        </authorList>
    </citation>
    <scope>NUCLEOTIDE SEQUENCE</scope>
    <source>
        <strain evidence="1">NIVA-4/92</strain>
    </source>
</reference>
<dbReference type="InterPro" id="IPR046345">
    <property type="entry name" value="TraB_PrgY-like"/>
</dbReference>
<sequence length="354" mass="37029">MAVVARARAQWVVVAIVIVSAALATPAVEAGAVRLSRRHVLARTGAALGGTLLGAGGAPALRPSRARAANVPAYCDEAIDVLASPTRKIYLCGTAHVSQDSALLVRSLIRSVRPSSVMIELDEQRFASLMASPAERKRAKGDSDLLRGLWADLRGPGSLADRIARAQSNAIGRSLSQLYESMEGLGFESGDEFRVAATEALDGGAQLVLGDQDVRTTLDSLRDALRSTDLRALFGAPPVQLDSQSGERQAALYGLASAGGGEEMDKEALGAMIATLKERQNTRAIVLALQESTPALYTALIAQRDAFMARSLDAQCAGSTIVAVVGMAHLDGIGRALLAADPTLTAQPKRGCHV</sequence>
<evidence type="ECO:0000313" key="2">
    <source>
        <dbReference type="Proteomes" id="UP000751190"/>
    </source>
</evidence>
<dbReference type="PROSITE" id="PS51318">
    <property type="entry name" value="TAT"/>
    <property type="match status" value="1"/>
</dbReference>
<dbReference type="OMA" id="RDEYMAN"/>
<dbReference type="Proteomes" id="UP000751190">
    <property type="component" value="Unassembled WGS sequence"/>
</dbReference>
<dbReference type="PANTHER" id="PTHR21530">
    <property type="entry name" value="PHEROMONE SHUTDOWN PROTEIN"/>
    <property type="match status" value="1"/>
</dbReference>
<keyword evidence="2" id="KW-1185">Reference proteome</keyword>
<dbReference type="InterPro" id="IPR006311">
    <property type="entry name" value="TAT_signal"/>
</dbReference>